<reference evidence="3" key="1">
    <citation type="submission" date="2014-05" db="EMBL/GenBank/DDBJ databases">
        <authorList>
            <person name="Kube M."/>
        </authorList>
    </citation>
    <scope>NUCLEOTIDE SEQUENCE [LARGE SCALE GENOMIC DNA]</scope>
</reference>
<dbReference type="HOGENOM" id="CLU_1363730_0_0_14"/>
<dbReference type="EMBL" id="LK028559">
    <property type="protein sequence ID" value="CDR31275.1"/>
    <property type="molecule type" value="Genomic_DNA"/>
</dbReference>
<feature type="signal peptide" evidence="1">
    <location>
        <begin position="1"/>
        <end position="22"/>
    </location>
</feature>
<dbReference type="KEGG" id="aoc:Aocu_12020"/>
<name>A0A061ABN0_9MOLU</name>
<dbReference type="Proteomes" id="UP000032434">
    <property type="component" value="Chromosome 1"/>
</dbReference>
<gene>
    <name evidence="2" type="ORF">Aocu_12020</name>
</gene>
<evidence type="ECO:0000256" key="1">
    <source>
        <dbReference type="SAM" id="SignalP"/>
    </source>
</evidence>
<evidence type="ECO:0008006" key="4">
    <source>
        <dbReference type="Google" id="ProtNLM"/>
    </source>
</evidence>
<keyword evidence="3" id="KW-1185">Reference proteome</keyword>
<keyword evidence="1" id="KW-0732">Signal</keyword>
<protein>
    <recommendedName>
        <fullName evidence="4">Lipoprotein</fullName>
    </recommendedName>
</protein>
<dbReference type="InParanoid" id="A0A061ABN0"/>
<organism evidence="2 3">
    <name type="scientific">Acholeplasma oculi</name>
    <dbReference type="NCBI Taxonomy" id="35623"/>
    <lineage>
        <taxon>Bacteria</taxon>
        <taxon>Bacillati</taxon>
        <taxon>Mycoplasmatota</taxon>
        <taxon>Mollicutes</taxon>
        <taxon>Acholeplasmatales</taxon>
        <taxon>Acholeplasmataceae</taxon>
        <taxon>Acholeplasma</taxon>
    </lineage>
</organism>
<dbReference type="OrthoDB" id="9963339at2"/>
<accession>A0A061ABN0</accession>
<dbReference type="PROSITE" id="PS51257">
    <property type="entry name" value="PROKAR_LIPOPROTEIN"/>
    <property type="match status" value="1"/>
</dbReference>
<evidence type="ECO:0000313" key="3">
    <source>
        <dbReference type="Proteomes" id="UP000032434"/>
    </source>
</evidence>
<feature type="chain" id="PRO_5001598516" description="Lipoprotein" evidence="1">
    <location>
        <begin position="23"/>
        <end position="205"/>
    </location>
</feature>
<dbReference type="PATRIC" id="fig|35623.3.peg.1202"/>
<proteinExistence type="predicted"/>
<sequence>MKKILMSMMVVMLLFMAACTPAPVEEEPIEEPIEENPDEVSFNERMSFLEDNNFELEIKITDHQDLDDTIVMMYFDGTTIQYVDGSYEAYYDISAEQAKLYEKKGDTFEVKNMNFNQSGLLFYGFEFDMFSKINVDQFVLKQNQYENLDSFIALGDGITDINNLAVYFNEANLDRIVFDIHVGEVIYLVTLTIKEVGQVNLVLPV</sequence>
<dbReference type="STRING" id="35623.Aocu_12020"/>
<dbReference type="RefSeq" id="WP_045749709.1">
    <property type="nucleotide sequence ID" value="NZ_FUZK01000001.1"/>
</dbReference>
<evidence type="ECO:0000313" key="2">
    <source>
        <dbReference type="EMBL" id="CDR31275.1"/>
    </source>
</evidence>
<dbReference type="AlphaFoldDB" id="A0A061ABN0"/>